<keyword evidence="3" id="KW-1185">Reference proteome</keyword>
<protein>
    <submittedName>
        <fullName evidence="2">Phosphotransacetylase</fullName>
    </submittedName>
</protein>
<dbReference type="InterPro" id="IPR050500">
    <property type="entry name" value="Phos_Acetyltrans/Butyryltrans"/>
</dbReference>
<dbReference type="CDD" id="cd03109">
    <property type="entry name" value="DTBS"/>
    <property type="match status" value="1"/>
</dbReference>
<dbReference type="InterPro" id="IPR027417">
    <property type="entry name" value="P-loop_NTPase"/>
</dbReference>
<feature type="domain" description="DRTGG" evidence="1">
    <location>
        <begin position="220"/>
        <end position="325"/>
    </location>
</feature>
<evidence type="ECO:0000313" key="2">
    <source>
        <dbReference type="EMBL" id="MCD1296120.1"/>
    </source>
</evidence>
<accession>A0AAP2RGD5</accession>
<reference evidence="2 3" key="1">
    <citation type="submission" date="2017-11" db="EMBL/GenBank/DDBJ databases">
        <title>Isolation and Characterization of Family Methanocellaceae Species from Potential Methane Hydrate Area Offshore Southwestern Taiwan.</title>
        <authorList>
            <person name="Zhang W.-L."/>
            <person name="Chen W.-C."/>
            <person name="Lai M.-C."/>
            <person name="Chen S.-C."/>
        </authorList>
    </citation>
    <scope>NUCLEOTIDE SEQUENCE [LARGE SCALE GENOMIC DNA]</scope>
    <source>
        <strain evidence="2 3">CWC-04</strain>
    </source>
</reference>
<dbReference type="SUPFAM" id="SSF75138">
    <property type="entry name" value="HprK N-terminal domain-like"/>
    <property type="match status" value="1"/>
</dbReference>
<dbReference type="Proteomes" id="UP001320159">
    <property type="component" value="Unassembled WGS sequence"/>
</dbReference>
<organism evidence="2 3">
    <name type="scientific">Methanooceanicella nereidis</name>
    <dbReference type="NCBI Taxonomy" id="2052831"/>
    <lineage>
        <taxon>Archaea</taxon>
        <taxon>Methanobacteriati</taxon>
        <taxon>Methanobacteriota</taxon>
        <taxon>Stenosarchaea group</taxon>
        <taxon>Methanomicrobia</taxon>
        <taxon>Methanocellales</taxon>
        <taxon>Methanocellaceae</taxon>
        <taxon>Methanooceanicella</taxon>
    </lineage>
</organism>
<evidence type="ECO:0000259" key="1">
    <source>
        <dbReference type="Pfam" id="PF07085"/>
    </source>
</evidence>
<dbReference type="SUPFAM" id="SSF52540">
    <property type="entry name" value="P-loop containing nucleoside triphosphate hydrolases"/>
    <property type="match status" value="1"/>
</dbReference>
<comment type="caution">
    <text evidence="2">The sequence shown here is derived from an EMBL/GenBank/DDBJ whole genome shotgun (WGS) entry which is preliminary data.</text>
</comment>
<dbReference type="EMBL" id="PGCK01000013">
    <property type="protein sequence ID" value="MCD1296120.1"/>
    <property type="molecule type" value="Genomic_DNA"/>
</dbReference>
<dbReference type="Pfam" id="PF07085">
    <property type="entry name" value="DRTGG"/>
    <property type="match status" value="1"/>
</dbReference>
<proteinExistence type="predicted"/>
<name>A0AAP2RGD5_9EURY</name>
<sequence length="360" mass="39776">MDGRTMRSILVSSTELYSGKSALCMALAMKLKENELRVGYMKPVGNIIVDVNGELADDDALNMKRMLGLDESLDEISPILFTHQLLEDILEGKDKKLPEKLKKTFDSVSKDKDVMILEGAGDVSGSSVLGLSDSEVAHLTNSKILLVSKYCDEFTIDRITTYLKLLSDDVEVIGIIFNNTRMERINFVREKVIPYFERKGIKVLGVIPTNKALQTVTAKEIAEGLNGQVLAGSNNLDVTVDNLVVGAMAPDSAIKVFRRKHSRAVITGGDRADLQMAALEARMRCIVLSGNLYPPAPVLGRAEELGIPVILCPDDTTTVVDKMEQLLRSVRVKNVQKIDLMKNMFDENIDTEKLMTSIKE</sequence>
<dbReference type="InterPro" id="IPR028979">
    <property type="entry name" value="Ser_kin/Pase_Hpr-like_N_sf"/>
</dbReference>
<dbReference type="Pfam" id="PF13500">
    <property type="entry name" value="AAA_26"/>
    <property type="match status" value="1"/>
</dbReference>
<dbReference type="AlphaFoldDB" id="A0AAP2RGD5"/>
<dbReference type="Gene3D" id="3.40.1390.20">
    <property type="entry name" value="HprK N-terminal domain-like"/>
    <property type="match status" value="1"/>
</dbReference>
<gene>
    <name evidence="2" type="ORF">CUJ83_14040</name>
</gene>
<dbReference type="InterPro" id="IPR010766">
    <property type="entry name" value="DRTGG"/>
</dbReference>
<evidence type="ECO:0000313" key="3">
    <source>
        <dbReference type="Proteomes" id="UP001320159"/>
    </source>
</evidence>
<dbReference type="PANTHER" id="PTHR43356">
    <property type="entry name" value="PHOSPHATE ACETYLTRANSFERASE"/>
    <property type="match status" value="1"/>
</dbReference>
<dbReference type="PANTHER" id="PTHR43356:SF2">
    <property type="entry name" value="PHOSPHATE ACETYLTRANSFERASE"/>
    <property type="match status" value="1"/>
</dbReference>